<name>A0ABU0IR84_9CAUL</name>
<comment type="similarity">
    <text evidence="1">Belongs to the beta/gamma-crystallin family.</text>
</comment>
<evidence type="ECO:0000313" key="5">
    <source>
        <dbReference type="EMBL" id="MDQ0464528.1"/>
    </source>
</evidence>
<protein>
    <recommendedName>
        <fullName evidence="4">Beta/gamma crystallin 'Greek key' domain-containing protein</fullName>
    </recommendedName>
</protein>
<evidence type="ECO:0000313" key="6">
    <source>
        <dbReference type="Proteomes" id="UP001228905"/>
    </source>
</evidence>
<feature type="domain" description="Beta/gamma crystallin 'Greek key'" evidence="4">
    <location>
        <begin position="32"/>
        <end position="72"/>
    </location>
</feature>
<feature type="signal peptide" evidence="3">
    <location>
        <begin position="1"/>
        <end position="22"/>
    </location>
</feature>
<proteinExistence type="inferred from homology"/>
<dbReference type="InterPro" id="IPR011024">
    <property type="entry name" value="G_crystallin-like"/>
</dbReference>
<dbReference type="RefSeq" id="WP_307349268.1">
    <property type="nucleotide sequence ID" value="NZ_JAUSVS010000003.1"/>
</dbReference>
<dbReference type="Proteomes" id="UP001228905">
    <property type="component" value="Unassembled WGS sequence"/>
</dbReference>
<dbReference type="InterPro" id="IPR001064">
    <property type="entry name" value="Beta/gamma_crystallin"/>
</dbReference>
<evidence type="ECO:0000259" key="4">
    <source>
        <dbReference type="PROSITE" id="PS50915"/>
    </source>
</evidence>
<feature type="chain" id="PRO_5045566471" description="Beta/gamma crystallin 'Greek key' domain-containing protein" evidence="3">
    <location>
        <begin position="23"/>
        <end position="113"/>
    </location>
</feature>
<keyword evidence="3" id="KW-0732">Signal</keyword>
<dbReference type="PROSITE" id="PS50915">
    <property type="entry name" value="CRYSTALLIN_BETA_GAMMA"/>
    <property type="match status" value="1"/>
</dbReference>
<dbReference type="Pfam" id="PF00030">
    <property type="entry name" value="Crystall"/>
    <property type="match status" value="1"/>
</dbReference>
<comment type="caution">
    <text evidence="5">The sequence shown here is derived from an EMBL/GenBank/DDBJ whole genome shotgun (WGS) entry which is preliminary data.</text>
</comment>
<evidence type="ECO:0000256" key="1">
    <source>
        <dbReference type="ARBA" id="ARBA00009646"/>
    </source>
</evidence>
<evidence type="ECO:0000256" key="3">
    <source>
        <dbReference type="SAM" id="SignalP"/>
    </source>
</evidence>
<gene>
    <name evidence="5" type="ORF">QO010_002309</name>
</gene>
<accession>A0ABU0IR84</accession>
<evidence type="ECO:0000256" key="2">
    <source>
        <dbReference type="ARBA" id="ARBA00022737"/>
    </source>
</evidence>
<dbReference type="SUPFAM" id="SSF49695">
    <property type="entry name" value="gamma-Crystallin-like"/>
    <property type="match status" value="1"/>
</dbReference>
<dbReference type="Gene3D" id="2.60.20.10">
    <property type="entry name" value="Crystallins"/>
    <property type="match status" value="1"/>
</dbReference>
<dbReference type="EMBL" id="JAUSVS010000003">
    <property type="protein sequence ID" value="MDQ0464528.1"/>
    <property type="molecule type" value="Genomic_DNA"/>
</dbReference>
<sequence>MKLLKIAAIGALALTVAGVAQAKPKRAPVFRPQLVLYAGPNFVGEFRILRASVPRLVDIQFNDRASSLRATGRWQVCTNPYYAGRCAVVRGGYGGLGGIQMSDKISSVRYIGP</sequence>
<keyword evidence="6" id="KW-1185">Reference proteome</keyword>
<reference evidence="5 6" key="1">
    <citation type="submission" date="2023-07" db="EMBL/GenBank/DDBJ databases">
        <title>Genomic Encyclopedia of Type Strains, Phase IV (KMG-IV): sequencing the most valuable type-strain genomes for metagenomic binning, comparative biology and taxonomic classification.</title>
        <authorList>
            <person name="Goeker M."/>
        </authorList>
    </citation>
    <scope>NUCLEOTIDE SEQUENCE [LARGE SCALE GENOMIC DNA]</scope>
    <source>
        <strain evidence="5 6">DSM 18695</strain>
    </source>
</reference>
<keyword evidence="2" id="KW-0677">Repeat</keyword>
<organism evidence="5 6">
    <name type="scientific">Caulobacter ginsengisoli</name>
    <dbReference type="NCBI Taxonomy" id="400775"/>
    <lineage>
        <taxon>Bacteria</taxon>
        <taxon>Pseudomonadati</taxon>
        <taxon>Pseudomonadota</taxon>
        <taxon>Alphaproteobacteria</taxon>
        <taxon>Caulobacterales</taxon>
        <taxon>Caulobacteraceae</taxon>
        <taxon>Caulobacter</taxon>
    </lineage>
</organism>